<evidence type="ECO:0000313" key="4">
    <source>
        <dbReference type="EMBL" id="CUO84536.1"/>
    </source>
</evidence>
<sequence>MTYEELLQAMLDRVPSNVDKREGSIIYDALAPCAYFLAQQNFQLENYLDLVFPDTAVGEYLDRAVAAFGVTRKPASAAVRKLITKGAVPIGSRWGLNSLVYTVTRELASGTEYEAQCETSGDIGNQYSGSVQPISNITGVTAELTDIVSAGADEETDGALRERFLQKVQLPATSGNAYHYKLWALDVPGVGDARVFPLASGPGTVTVLIVDNDKNIDTSLESAVSAYMETVRPIGANVTIDSPSSMAVNVVADVTLDGSKAKDDVLQAFRVSLNTYLKGLVFTDYRVSYARIGSLLLATEGVQDYDNLKLNGAMANVIINDKAIPVIGTVDFSEVRIYGIN</sequence>
<dbReference type="PANTHER" id="PTHR37829">
    <property type="entry name" value="PHAGE-LIKE ELEMENT PBSX PROTEIN XKDT"/>
    <property type="match status" value="1"/>
</dbReference>
<dbReference type="PANTHER" id="PTHR37829:SF3">
    <property type="entry name" value="PROTEIN JAYE-RELATED"/>
    <property type="match status" value="1"/>
</dbReference>
<dbReference type="Proteomes" id="UP000095651">
    <property type="component" value="Unassembled WGS sequence"/>
</dbReference>
<dbReference type="Pfam" id="PF26079">
    <property type="entry name" value="Baseplate_J_C"/>
    <property type="match status" value="1"/>
</dbReference>
<dbReference type="InterPro" id="IPR052399">
    <property type="entry name" value="Phage_Baseplate_Assmbl_Protein"/>
</dbReference>
<protein>
    <submittedName>
        <fullName evidence="4">Baseplate J family protein</fullName>
    </submittedName>
</protein>
<evidence type="ECO:0000313" key="5">
    <source>
        <dbReference type="Proteomes" id="UP000095651"/>
    </source>
</evidence>
<name>A0A174IEF5_9FIRM</name>
<accession>A0A174IEF5</accession>
<evidence type="ECO:0000259" key="3">
    <source>
        <dbReference type="Pfam" id="PF26079"/>
    </source>
</evidence>
<organism evidence="4 5">
    <name type="scientific">Hungatella hathewayi</name>
    <dbReference type="NCBI Taxonomy" id="154046"/>
    <lineage>
        <taxon>Bacteria</taxon>
        <taxon>Bacillati</taxon>
        <taxon>Bacillota</taxon>
        <taxon>Clostridia</taxon>
        <taxon>Lachnospirales</taxon>
        <taxon>Lachnospiraceae</taxon>
        <taxon>Hungatella</taxon>
    </lineage>
</organism>
<evidence type="ECO:0000256" key="1">
    <source>
        <dbReference type="ARBA" id="ARBA00038087"/>
    </source>
</evidence>
<feature type="domain" description="Baseplate J-like C-terminal" evidence="3">
    <location>
        <begin position="248"/>
        <end position="332"/>
    </location>
</feature>
<dbReference type="EMBL" id="CYZE01000013">
    <property type="protein sequence ID" value="CUO84536.1"/>
    <property type="molecule type" value="Genomic_DNA"/>
</dbReference>
<gene>
    <name evidence="4" type="ORF">ERS852407_04144</name>
</gene>
<dbReference type="AlphaFoldDB" id="A0A174IEF5"/>
<reference evidence="4 5" key="1">
    <citation type="submission" date="2015-09" db="EMBL/GenBank/DDBJ databases">
        <authorList>
            <consortium name="Pathogen Informatics"/>
        </authorList>
    </citation>
    <scope>NUCLEOTIDE SEQUENCE [LARGE SCALE GENOMIC DNA]</scope>
    <source>
        <strain evidence="4 5">2789STDY5608850</strain>
    </source>
</reference>
<comment type="similarity">
    <text evidence="1">Belongs to the Mu gp47/PBSX XkdT family.</text>
</comment>
<feature type="domain" description="Baseplate J-like central" evidence="2">
    <location>
        <begin position="172"/>
        <end position="240"/>
    </location>
</feature>
<evidence type="ECO:0000259" key="2">
    <source>
        <dbReference type="Pfam" id="PF26078"/>
    </source>
</evidence>
<dbReference type="InterPro" id="IPR058530">
    <property type="entry name" value="Baseplate_J-like_C"/>
</dbReference>
<dbReference type="Pfam" id="PF26078">
    <property type="entry name" value="Baseplate_J_M"/>
    <property type="match status" value="1"/>
</dbReference>
<dbReference type="InterPro" id="IPR058531">
    <property type="entry name" value="Baseplate_J_M"/>
</dbReference>
<dbReference type="RefSeq" id="WP_055658031.1">
    <property type="nucleotide sequence ID" value="NZ_CABIXC010000013.1"/>
</dbReference>
<proteinExistence type="inferred from homology"/>